<dbReference type="InterPro" id="IPR000682">
    <property type="entry name" value="PCMT"/>
</dbReference>
<name>A0ABV7IQY3_9SPHN</name>
<organism evidence="4 5">
    <name type="scientific">Novosphingobium bradum</name>
    <dbReference type="NCBI Taxonomy" id="1737444"/>
    <lineage>
        <taxon>Bacteria</taxon>
        <taxon>Pseudomonadati</taxon>
        <taxon>Pseudomonadota</taxon>
        <taxon>Alphaproteobacteria</taxon>
        <taxon>Sphingomonadales</taxon>
        <taxon>Sphingomonadaceae</taxon>
        <taxon>Novosphingobium</taxon>
    </lineage>
</organism>
<dbReference type="SUPFAM" id="SSF53335">
    <property type="entry name" value="S-adenosyl-L-methionine-dependent methyltransferases"/>
    <property type="match status" value="1"/>
</dbReference>
<dbReference type="Proteomes" id="UP001595604">
    <property type="component" value="Unassembled WGS sequence"/>
</dbReference>
<proteinExistence type="inferred from homology"/>
<evidence type="ECO:0000256" key="1">
    <source>
        <dbReference type="ARBA" id="ARBA00005369"/>
    </source>
</evidence>
<reference evidence="5" key="1">
    <citation type="journal article" date="2019" name="Int. J. Syst. Evol. Microbiol.">
        <title>The Global Catalogue of Microorganisms (GCM) 10K type strain sequencing project: providing services to taxonomists for standard genome sequencing and annotation.</title>
        <authorList>
            <consortium name="The Broad Institute Genomics Platform"/>
            <consortium name="The Broad Institute Genome Sequencing Center for Infectious Disease"/>
            <person name="Wu L."/>
            <person name="Ma J."/>
        </authorList>
    </citation>
    <scope>NUCLEOTIDE SEQUENCE [LARGE SCALE GENOMIC DNA]</scope>
    <source>
        <strain evidence="5">KCTC 42984</strain>
    </source>
</reference>
<dbReference type="Pfam" id="PF01135">
    <property type="entry name" value="PCMT"/>
    <property type="match status" value="1"/>
</dbReference>
<dbReference type="InterPro" id="IPR029063">
    <property type="entry name" value="SAM-dependent_MTases_sf"/>
</dbReference>
<sequence length="199" mass="20163">MTVLEDSPVTNAAAARRAMIDSQLRVSGVNDPAVLAAMDAVPREDFVPAAAKANAYIDRALPLGEGQALPAPLVHGRMLVEAAIAAGEQVLVVSPSGYLAALASRLGAEVASLAPADAATGKKGGLVALILVDGAIEQLPAGLAARLAEGGRIVTGLVEHGVTRLAVGRKVAGEVALLPLADMGIPVLAEFAAPRRWSF</sequence>
<evidence type="ECO:0000256" key="3">
    <source>
        <dbReference type="ARBA" id="ARBA00030757"/>
    </source>
</evidence>
<comment type="similarity">
    <text evidence="1">Belongs to the methyltransferase superfamily. L-isoaspartyl/D-aspartyl protein methyltransferase family.</text>
</comment>
<dbReference type="Gene3D" id="3.40.50.150">
    <property type="entry name" value="Vaccinia Virus protein VP39"/>
    <property type="match status" value="1"/>
</dbReference>
<protein>
    <recommendedName>
        <fullName evidence="2">Protein-L-isoaspartate O-methyltransferase</fullName>
    </recommendedName>
    <alternativeName>
        <fullName evidence="3">Protein L-isoaspartyl methyltransferase</fullName>
    </alternativeName>
</protein>
<gene>
    <name evidence="4" type="ORF">ACFOD9_12490</name>
</gene>
<dbReference type="PANTHER" id="PTHR11579:SF18">
    <property type="entry name" value="PROTEIN-L-ISOASPARTATE O-METHYLTRANSFERASE"/>
    <property type="match status" value="1"/>
</dbReference>
<evidence type="ECO:0000256" key="2">
    <source>
        <dbReference type="ARBA" id="ARBA00013346"/>
    </source>
</evidence>
<dbReference type="EMBL" id="JBHRTQ010000010">
    <property type="protein sequence ID" value="MFC3175069.1"/>
    <property type="molecule type" value="Genomic_DNA"/>
</dbReference>
<keyword evidence="5" id="KW-1185">Reference proteome</keyword>
<evidence type="ECO:0000313" key="4">
    <source>
        <dbReference type="EMBL" id="MFC3175069.1"/>
    </source>
</evidence>
<accession>A0ABV7IQY3</accession>
<evidence type="ECO:0000313" key="5">
    <source>
        <dbReference type="Proteomes" id="UP001595604"/>
    </source>
</evidence>
<comment type="caution">
    <text evidence="4">The sequence shown here is derived from an EMBL/GenBank/DDBJ whole genome shotgun (WGS) entry which is preliminary data.</text>
</comment>
<dbReference type="RefSeq" id="WP_379510443.1">
    <property type="nucleotide sequence ID" value="NZ_JBHRTQ010000010.1"/>
</dbReference>
<dbReference type="PANTHER" id="PTHR11579">
    <property type="entry name" value="PROTEIN-L-ISOASPARTATE O-METHYLTRANSFERASE"/>
    <property type="match status" value="1"/>
</dbReference>